<evidence type="ECO:0000256" key="3">
    <source>
        <dbReference type="ARBA" id="ARBA00022559"/>
    </source>
</evidence>
<keyword evidence="4" id="KW-0349">Heme</keyword>
<dbReference type="InterPro" id="IPR010255">
    <property type="entry name" value="Haem_peroxidase_sf"/>
</dbReference>
<dbReference type="PRINTS" id="PR00461">
    <property type="entry name" value="PLPEROXIDASE"/>
</dbReference>
<dbReference type="PANTHER" id="PTHR31517">
    <property type="match status" value="1"/>
</dbReference>
<dbReference type="InterPro" id="IPR002016">
    <property type="entry name" value="Haem_peroxidase"/>
</dbReference>
<name>A0ABD1ZL22_9MARC</name>
<dbReference type="GO" id="GO:0140825">
    <property type="term" value="F:lactoperoxidase activity"/>
    <property type="evidence" value="ECO:0007669"/>
    <property type="project" value="UniProtKB-EC"/>
</dbReference>
<dbReference type="GO" id="GO:0046872">
    <property type="term" value="F:metal ion binding"/>
    <property type="evidence" value="ECO:0007669"/>
    <property type="project" value="UniProtKB-KW"/>
</dbReference>
<feature type="binding site" evidence="7">
    <location>
        <position position="11"/>
    </location>
    <ligand>
        <name>Ca(2+)</name>
        <dbReference type="ChEBI" id="CHEBI:29108"/>
        <label>2</label>
    </ligand>
</feature>
<organism evidence="9 10">
    <name type="scientific">Riccia fluitans</name>
    <dbReference type="NCBI Taxonomy" id="41844"/>
    <lineage>
        <taxon>Eukaryota</taxon>
        <taxon>Viridiplantae</taxon>
        <taxon>Streptophyta</taxon>
        <taxon>Embryophyta</taxon>
        <taxon>Marchantiophyta</taxon>
        <taxon>Marchantiopsida</taxon>
        <taxon>Marchantiidae</taxon>
        <taxon>Marchantiales</taxon>
        <taxon>Ricciaceae</taxon>
        <taxon>Riccia</taxon>
    </lineage>
</organism>
<dbReference type="Proteomes" id="UP001605036">
    <property type="component" value="Unassembled WGS sequence"/>
</dbReference>
<comment type="catalytic activity">
    <reaction evidence="1">
        <text>2 a phenolic donor + H2O2 = 2 a phenolic radical donor + 2 H2O</text>
        <dbReference type="Rhea" id="RHEA:56136"/>
        <dbReference type="ChEBI" id="CHEBI:15377"/>
        <dbReference type="ChEBI" id="CHEBI:16240"/>
        <dbReference type="ChEBI" id="CHEBI:139520"/>
        <dbReference type="ChEBI" id="CHEBI:139521"/>
        <dbReference type="EC" id="1.11.1.7"/>
    </reaction>
</comment>
<evidence type="ECO:0000313" key="9">
    <source>
        <dbReference type="EMBL" id="KAL2652154.1"/>
    </source>
</evidence>
<evidence type="ECO:0000256" key="1">
    <source>
        <dbReference type="ARBA" id="ARBA00000189"/>
    </source>
</evidence>
<evidence type="ECO:0000256" key="7">
    <source>
        <dbReference type="PIRSR" id="PIRSR600823-3"/>
    </source>
</evidence>
<dbReference type="SUPFAM" id="SSF48113">
    <property type="entry name" value="Heme-dependent peroxidases"/>
    <property type="match status" value="1"/>
</dbReference>
<keyword evidence="5 7" id="KW-0479">Metal-binding</keyword>
<sequence length="159" mass="17763">MGPSKGGQTFDVNYYSNVLNHRAVFRSDDTLLTTTSGRRKVVELSKSQSQFFSEFAAAMEKMSRIGVLTGSQGQLRLLVKSSQLSAVKLGRQAVNYAFTMFHNCNSDLASAVRRALSQRLKPLYRAALLFTFICTVANPKLKTEQGLIFGERKYHAKML</sequence>
<keyword evidence="6" id="KW-0408">Iron</keyword>
<feature type="domain" description="Plant heme peroxidase family profile" evidence="8">
    <location>
        <begin position="9"/>
        <end position="83"/>
    </location>
</feature>
<keyword evidence="3" id="KW-0560">Oxidoreductase</keyword>
<comment type="cofactor">
    <cofactor evidence="7">
        <name>Ca(2+)</name>
        <dbReference type="ChEBI" id="CHEBI:29108"/>
    </cofactor>
    <text evidence="7">Binds 2 calcium ions per subunit.</text>
</comment>
<evidence type="ECO:0000256" key="4">
    <source>
        <dbReference type="ARBA" id="ARBA00022617"/>
    </source>
</evidence>
<evidence type="ECO:0000256" key="5">
    <source>
        <dbReference type="ARBA" id="ARBA00022723"/>
    </source>
</evidence>
<evidence type="ECO:0000256" key="6">
    <source>
        <dbReference type="ARBA" id="ARBA00023004"/>
    </source>
</evidence>
<dbReference type="Gene3D" id="1.10.420.10">
    <property type="entry name" value="Peroxidase, domain 2"/>
    <property type="match status" value="1"/>
</dbReference>
<reference evidence="9 10" key="1">
    <citation type="submission" date="2024-09" db="EMBL/GenBank/DDBJ databases">
        <title>Chromosome-scale assembly of Riccia fluitans.</title>
        <authorList>
            <person name="Paukszto L."/>
            <person name="Sawicki J."/>
            <person name="Karawczyk K."/>
            <person name="Piernik-Szablinska J."/>
            <person name="Szczecinska M."/>
            <person name="Mazdziarz M."/>
        </authorList>
    </citation>
    <scope>NUCLEOTIDE SEQUENCE [LARGE SCALE GENOMIC DNA]</scope>
    <source>
        <strain evidence="9">Rf_01</strain>
        <tissue evidence="9">Aerial parts of the thallus</tissue>
    </source>
</reference>
<evidence type="ECO:0000313" key="10">
    <source>
        <dbReference type="Proteomes" id="UP001605036"/>
    </source>
</evidence>
<gene>
    <name evidence="9" type="ORF">R1flu_020282</name>
</gene>
<dbReference type="AlphaFoldDB" id="A0ABD1ZL22"/>
<keyword evidence="3" id="KW-0575">Peroxidase</keyword>
<evidence type="ECO:0000256" key="2">
    <source>
        <dbReference type="ARBA" id="ARBA00001970"/>
    </source>
</evidence>
<dbReference type="PANTHER" id="PTHR31517:SF84">
    <property type="entry name" value="PEROXIDASE"/>
    <property type="match status" value="1"/>
</dbReference>
<proteinExistence type="predicted"/>
<evidence type="ECO:0000259" key="8">
    <source>
        <dbReference type="PROSITE" id="PS50873"/>
    </source>
</evidence>
<dbReference type="Gene3D" id="1.10.520.10">
    <property type="match status" value="1"/>
</dbReference>
<keyword evidence="7" id="KW-0106">Calcium</keyword>
<comment type="caution">
    <text evidence="9">The sequence shown here is derived from an EMBL/GenBank/DDBJ whole genome shotgun (WGS) entry which is preliminary data.</text>
</comment>
<dbReference type="InterPro" id="IPR000823">
    <property type="entry name" value="Peroxidase_pln"/>
</dbReference>
<keyword evidence="10" id="KW-1185">Reference proteome</keyword>
<accession>A0ABD1ZL22</accession>
<dbReference type="PROSITE" id="PS50873">
    <property type="entry name" value="PEROXIDASE_4"/>
    <property type="match status" value="1"/>
</dbReference>
<dbReference type="EMBL" id="JBHFFA010000001">
    <property type="protein sequence ID" value="KAL2652154.1"/>
    <property type="molecule type" value="Genomic_DNA"/>
</dbReference>
<protein>
    <recommendedName>
        <fullName evidence="8">Plant heme peroxidase family profile domain-containing protein</fullName>
    </recommendedName>
</protein>
<comment type="cofactor">
    <cofactor evidence="2">
        <name>heme b</name>
        <dbReference type="ChEBI" id="CHEBI:60344"/>
    </cofactor>
</comment>